<dbReference type="AlphaFoldDB" id="A0A1T5ACV8"/>
<sequence length="144" mass="15376">MKKILSLLILLSAATLVNAQTKHELAVAAAVETLNKGILNPDKALLEGIASDALSYGHSGGKVQNKAEFVEDLLHGTFDFLSVSTSNQKITVSGKNAIVRHTFVAKATNAGTPVDLNIGNLLVWRKESGKWKLVARQAFKIPGT</sequence>
<protein>
    <recommendedName>
        <fullName evidence="2">DUF4440 domain-containing protein</fullName>
    </recommendedName>
</protein>
<feature type="signal peptide" evidence="1">
    <location>
        <begin position="1"/>
        <end position="19"/>
    </location>
</feature>
<evidence type="ECO:0000313" key="4">
    <source>
        <dbReference type="Proteomes" id="UP000189981"/>
    </source>
</evidence>
<feature type="chain" id="PRO_5013364003" description="DUF4440 domain-containing protein" evidence="1">
    <location>
        <begin position="20"/>
        <end position="144"/>
    </location>
</feature>
<evidence type="ECO:0000256" key="1">
    <source>
        <dbReference type="SAM" id="SignalP"/>
    </source>
</evidence>
<reference evidence="4" key="1">
    <citation type="submission" date="2017-02" db="EMBL/GenBank/DDBJ databases">
        <authorList>
            <person name="Varghese N."/>
            <person name="Submissions S."/>
        </authorList>
    </citation>
    <scope>NUCLEOTIDE SEQUENCE [LARGE SCALE GENOMIC DNA]</scope>
    <source>
        <strain evidence="4">DSM 22385</strain>
    </source>
</reference>
<proteinExistence type="predicted"/>
<evidence type="ECO:0000313" key="3">
    <source>
        <dbReference type="EMBL" id="SKB32649.1"/>
    </source>
</evidence>
<dbReference type="Pfam" id="PF14534">
    <property type="entry name" value="DUF4440"/>
    <property type="match status" value="1"/>
</dbReference>
<organism evidence="3 4">
    <name type="scientific">Daejeonella lutea</name>
    <dbReference type="NCBI Taxonomy" id="572036"/>
    <lineage>
        <taxon>Bacteria</taxon>
        <taxon>Pseudomonadati</taxon>
        <taxon>Bacteroidota</taxon>
        <taxon>Sphingobacteriia</taxon>
        <taxon>Sphingobacteriales</taxon>
        <taxon>Sphingobacteriaceae</taxon>
        <taxon>Daejeonella</taxon>
    </lineage>
</organism>
<dbReference type="OrthoDB" id="5383110at2"/>
<dbReference type="RefSeq" id="WP_079701139.1">
    <property type="nucleotide sequence ID" value="NZ_FUYR01000001.1"/>
</dbReference>
<dbReference type="Proteomes" id="UP000189981">
    <property type="component" value="Unassembled WGS sequence"/>
</dbReference>
<name>A0A1T5ACV8_9SPHI</name>
<dbReference type="SUPFAM" id="SSF54427">
    <property type="entry name" value="NTF2-like"/>
    <property type="match status" value="1"/>
</dbReference>
<dbReference type="STRING" id="572036.SAMN05661099_0573"/>
<dbReference type="Gene3D" id="3.10.450.50">
    <property type="match status" value="1"/>
</dbReference>
<dbReference type="InterPro" id="IPR032710">
    <property type="entry name" value="NTF2-like_dom_sf"/>
</dbReference>
<dbReference type="EMBL" id="FUYR01000001">
    <property type="protein sequence ID" value="SKB32649.1"/>
    <property type="molecule type" value="Genomic_DNA"/>
</dbReference>
<dbReference type="InterPro" id="IPR027843">
    <property type="entry name" value="DUF4440"/>
</dbReference>
<gene>
    <name evidence="3" type="ORF">SAMN05661099_0573</name>
</gene>
<keyword evidence="4" id="KW-1185">Reference proteome</keyword>
<keyword evidence="1" id="KW-0732">Signal</keyword>
<accession>A0A1T5ACV8</accession>
<feature type="domain" description="DUF4440" evidence="2">
    <location>
        <begin position="27"/>
        <end position="133"/>
    </location>
</feature>
<evidence type="ECO:0000259" key="2">
    <source>
        <dbReference type="Pfam" id="PF14534"/>
    </source>
</evidence>